<dbReference type="Pfam" id="PF08491">
    <property type="entry name" value="SE"/>
    <property type="match status" value="2"/>
</dbReference>
<dbReference type="InterPro" id="IPR040125">
    <property type="entry name" value="Squalene_monox"/>
</dbReference>
<evidence type="ECO:0000313" key="18">
    <source>
        <dbReference type="Proteomes" id="UP000029121"/>
    </source>
</evidence>
<evidence type="ECO:0000313" key="17">
    <source>
        <dbReference type="EMBL" id="EOA20655.1"/>
    </source>
</evidence>
<keyword evidence="8 14" id="KW-0812">Transmembrane</keyword>
<comment type="function">
    <text evidence="2 14">Catalyzes the stereospecific oxidation of squalene to (S)-2,3-epoxysqualene, and is considered to be a rate-limiting enzyme in steroid biosynthesis.</text>
</comment>
<dbReference type="InterPro" id="IPR036188">
    <property type="entry name" value="FAD/NAD-bd_sf"/>
</dbReference>
<evidence type="ECO:0000256" key="6">
    <source>
        <dbReference type="ARBA" id="ARBA00012312"/>
    </source>
</evidence>
<evidence type="ECO:0000259" key="16">
    <source>
        <dbReference type="Pfam" id="PF08491"/>
    </source>
</evidence>
<accession>R0H719</accession>
<dbReference type="GO" id="GO:0016020">
    <property type="term" value="C:membrane"/>
    <property type="evidence" value="ECO:0007669"/>
    <property type="project" value="UniProtKB-SubCell"/>
</dbReference>
<keyword evidence="12 14" id="KW-0472">Membrane</keyword>
<evidence type="ECO:0000256" key="2">
    <source>
        <dbReference type="ARBA" id="ARBA00002173"/>
    </source>
</evidence>
<keyword evidence="9 14" id="KW-0274">FAD</keyword>
<dbReference type="EC" id="1.14.14.17" evidence="6 14"/>
<feature type="domain" description="Squalene epoxidase" evidence="16">
    <location>
        <begin position="302"/>
        <end position="396"/>
    </location>
</feature>
<evidence type="ECO:0000259" key="15">
    <source>
        <dbReference type="Pfam" id="PF01266"/>
    </source>
</evidence>
<dbReference type="InterPro" id="IPR013698">
    <property type="entry name" value="Squalene_epoxidase"/>
</dbReference>
<dbReference type="UniPathway" id="UPA00767">
    <property type="reaction ID" value="UER00752"/>
</dbReference>
<keyword evidence="7 14" id="KW-0285">Flavoprotein</keyword>
<dbReference type="SUPFAM" id="SSF51905">
    <property type="entry name" value="FAD/NAD(P)-binding domain"/>
    <property type="match status" value="1"/>
</dbReference>
<keyword evidence="18" id="KW-1185">Reference proteome</keyword>
<dbReference type="GO" id="GO:0005783">
    <property type="term" value="C:endoplasmic reticulum"/>
    <property type="evidence" value="ECO:0007669"/>
    <property type="project" value="TreeGrafter"/>
</dbReference>
<dbReference type="PANTHER" id="PTHR10835">
    <property type="entry name" value="SQUALENE MONOOXYGENASE"/>
    <property type="match status" value="1"/>
</dbReference>
<feature type="domain" description="Squalene epoxidase" evidence="16">
    <location>
        <begin position="198"/>
        <end position="301"/>
    </location>
</feature>
<dbReference type="PRINTS" id="PR00420">
    <property type="entry name" value="RNGMNOXGNASE"/>
</dbReference>
<dbReference type="AlphaFoldDB" id="R0H719"/>
<dbReference type="GO" id="GO:0050660">
    <property type="term" value="F:flavin adenine dinucleotide binding"/>
    <property type="evidence" value="ECO:0007669"/>
    <property type="project" value="UniProtKB-UniRule"/>
</dbReference>
<evidence type="ECO:0000256" key="5">
    <source>
        <dbReference type="ARBA" id="ARBA00008802"/>
    </source>
</evidence>
<name>R0H719_9BRAS</name>
<keyword evidence="11 14" id="KW-0560">Oxidoreductase</keyword>
<comment type="caution">
    <text evidence="14">Lacks conserved residue(s) required for the propagation of feature annotation.</text>
</comment>
<evidence type="ECO:0000256" key="13">
    <source>
        <dbReference type="ARBA" id="ARBA00048658"/>
    </source>
</evidence>
<dbReference type="PANTHER" id="PTHR10835:SF22">
    <property type="entry name" value="SQUALENE EPOXIDASE 5-RELATED"/>
    <property type="match status" value="1"/>
</dbReference>
<dbReference type="Gene3D" id="3.50.50.60">
    <property type="entry name" value="FAD/NAD(P)-binding domain"/>
    <property type="match status" value="1"/>
</dbReference>
<proteinExistence type="inferred from homology"/>
<reference evidence="18" key="1">
    <citation type="journal article" date="2013" name="Nat. Genet.">
        <title>The Capsella rubella genome and the genomic consequences of rapid mating system evolution.</title>
        <authorList>
            <person name="Slotte T."/>
            <person name="Hazzouri K.M."/>
            <person name="Agren J.A."/>
            <person name="Koenig D."/>
            <person name="Maumus F."/>
            <person name="Guo Y.L."/>
            <person name="Steige K."/>
            <person name="Platts A.E."/>
            <person name="Escobar J.S."/>
            <person name="Newman L.K."/>
            <person name="Wang W."/>
            <person name="Mandakova T."/>
            <person name="Vello E."/>
            <person name="Smith L.M."/>
            <person name="Henz S.R."/>
            <person name="Steffen J."/>
            <person name="Takuno S."/>
            <person name="Brandvain Y."/>
            <person name="Coop G."/>
            <person name="Andolfatto P."/>
            <person name="Hu T.T."/>
            <person name="Blanchette M."/>
            <person name="Clark R.M."/>
            <person name="Quesneville H."/>
            <person name="Nordborg M."/>
            <person name="Gaut B.S."/>
            <person name="Lysak M.A."/>
            <person name="Jenkins J."/>
            <person name="Grimwood J."/>
            <person name="Chapman J."/>
            <person name="Prochnik S."/>
            <person name="Shu S."/>
            <person name="Rokhsar D."/>
            <person name="Schmutz J."/>
            <person name="Weigel D."/>
            <person name="Wright S.I."/>
        </authorList>
    </citation>
    <scope>NUCLEOTIDE SEQUENCE [LARGE SCALE GENOMIC DNA]</scope>
    <source>
        <strain evidence="18">cv. Monte Gargano</strain>
    </source>
</reference>
<dbReference type="GO" id="GO:0004506">
    <property type="term" value="F:squalene monooxygenase activity"/>
    <property type="evidence" value="ECO:0007669"/>
    <property type="project" value="UniProtKB-UniRule"/>
</dbReference>
<evidence type="ECO:0000256" key="9">
    <source>
        <dbReference type="ARBA" id="ARBA00022827"/>
    </source>
</evidence>
<evidence type="ECO:0000256" key="12">
    <source>
        <dbReference type="ARBA" id="ARBA00023136"/>
    </source>
</evidence>
<evidence type="ECO:0000256" key="1">
    <source>
        <dbReference type="ARBA" id="ARBA00001974"/>
    </source>
</evidence>
<comment type="cofactor">
    <cofactor evidence="1 14">
        <name>FAD</name>
        <dbReference type="ChEBI" id="CHEBI:57692"/>
    </cofactor>
</comment>
<comment type="catalytic activity">
    <reaction evidence="13 14">
        <text>squalene + reduced [NADPH--hemoprotein reductase] + O2 = (S)-2,3-epoxysqualene + oxidized [NADPH--hemoprotein reductase] + H2O + H(+)</text>
        <dbReference type="Rhea" id="RHEA:25282"/>
        <dbReference type="Rhea" id="RHEA-COMP:11964"/>
        <dbReference type="Rhea" id="RHEA-COMP:11965"/>
        <dbReference type="ChEBI" id="CHEBI:15377"/>
        <dbReference type="ChEBI" id="CHEBI:15378"/>
        <dbReference type="ChEBI" id="CHEBI:15379"/>
        <dbReference type="ChEBI" id="CHEBI:15440"/>
        <dbReference type="ChEBI" id="CHEBI:15441"/>
        <dbReference type="ChEBI" id="CHEBI:57618"/>
        <dbReference type="ChEBI" id="CHEBI:58210"/>
        <dbReference type="EC" id="1.14.14.17"/>
    </reaction>
</comment>
<keyword evidence="10 14" id="KW-1133">Transmembrane helix</keyword>
<comment type="subcellular location">
    <subcellularLocation>
        <location evidence="3 14">Membrane</location>
        <topology evidence="3 14">Multi-pass membrane protein</topology>
    </subcellularLocation>
</comment>
<dbReference type="Pfam" id="PF01266">
    <property type="entry name" value="DAO"/>
    <property type="match status" value="1"/>
</dbReference>
<organism evidence="17 18">
    <name type="scientific">Capsella rubella</name>
    <dbReference type="NCBI Taxonomy" id="81985"/>
    <lineage>
        <taxon>Eukaryota</taxon>
        <taxon>Viridiplantae</taxon>
        <taxon>Streptophyta</taxon>
        <taxon>Embryophyta</taxon>
        <taxon>Tracheophyta</taxon>
        <taxon>Spermatophyta</taxon>
        <taxon>Magnoliopsida</taxon>
        <taxon>eudicotyledons</taxon>
        <taxon>Gunneridae</taxon>
        <taxon>Pentapetalae</taxon>
        <taxon>rosids</taxon>
        <taxon>malvids</taxon>
        <taxon>Brassicales</taxon>
        <taxon>Brassicaceae</taxon>
        <taxon>Camelineae</taxon>
        <taxon>Capsella</taxon>
    </lineage>
</organism>
<evidence type="ECO:0000256" key="14">
    <source>
        <dbReference type="RuleBase" id="RU367121"/>
    </source>
</evidence>
<evidence type="ECO:0000256" key="11">
    <source>
        <dbReference type="ARBA" id="ARBA00023002"/>
    </source>
</evidence>
<evidence type="ECO:0000256" key="3">
    <source>
        <dbReference type="ARBA" id="ARBA00004141"/>
    </source>
</evidence>
<protein>
    <recommendedName>
        <fullName evidence="6 14">Squalene monooxygenase</fullName>
        <ecNumber evidence="6 14">1.14.14.17</ecNumber>
    </recommendedName>
</protein>
<feature type="domain" description="FAD dependent oxidoreductase" evidence="15">
    <location>
        <begin position="47"/>
        <end position="77"/>
    </location>
</feature>
<dbReference type="STRING" id="81985.R0H719"/>
<dbReference type="InterPro" id="IPR006076">
    <property type="entry name" value="FAD-dep_OxRdtase"/>
</dbReference>
<evidence type="ECO:0000256" key="4">
    <source>
        <dbReference type="ARBA" id="ARBA00005018"/>
    </source>
</evidence>
<dbReference type="eggNOG" id="KOG1298">
    <property type="taxonomic scope" value="Eukaryota"/>
</dbReference>
<dbReference type="Proteomes" id="UP000029121">
    <property type="component" value="Unassembled WGS sequence"/>
</dbReference>
<evidence type="ECO:0000256" key="8">
    <source>
        <dbReference type="ARBA" id="ARBA00022692"/>
    </source>
</evidence>
<evidence type="ECO:0000256" key="7">
    <source>
        <dbReference type="ARBA" id="ARBA00022630"/>
    </source>
</evidence>
<sequence length="441" mass="48940">MAFTHVCFWTLLTFMLTWTVFYVTNRSKKATKSEDAAPEERKDGATDVLIVGAGVGGSALAYALAKDGRRVHVIERDMKEPERMMGEFMQPGGRLMLFKLGLQDCLEGIDAQRATGFAVYKDGKEAVAPFPVESNNFSYEPSARIFHNGRFVQRLRQKASSLPNVRLEEGTVKSLIEEKGVIKGVTYKNKEGEETTAFAPLTVVCDGCYSNLRRSLSDNNEEVLSYLVGYISNNCQLEEPENLHLVLCKPSFAMLYQISSTEVRCGFELFPDNFPSIANGEMETFMKNNIAPQVPPKLRIIIKSFYSIRKPMSATVNILGNAFSQALVASTDEAKEAMRQGCYDYLTSGGFRTSGMMALLGGMNPRPLSLIYHLCAITLSSTAHLLSPFPSPLRIWHSLRLFGLAMKMLVPHLKAEGVTHMLFPANAAAYRKRYMAAATAL</sequence>
<feature type="transmembrane region" description="Helical" evidence="14">
    <location>
        <begin position="6"/>
        <end position="24"/>
    </location>
</feature>
<dbReference type="GO" id="GO:0016126">
    <property type="term" value="P:sterol biosynthetic process"/>
    <property type="evidence" value="ECO:0007669"/>
    <property type="project" value="UniProtKB-UniRule"/>
</dbReference>
<comment type="similarity">
    <text evidence="5 14">Belongs to the squalene monooxygenase family.</text>
</comment>
<comment type="pathway">
    <text evidence="4">Terpene metabolism; lanosterol biosynthesis; lanosterol from farnesyl diphosphate: step 2/3.</text>
</comment>
<gene>
    <name evidence="17" type="ORF">CARUB_v10000970mg</name>
</gene>
<evidence type="ECO:0000256" key="10">
    <source>
        <dbReference type="ARBA" id="ARBA00022989"/>
    </source>
</evidence>
<dbReference type="EMBL" id="KB870810">
    <property type="protein sequence ID" value="EOA20655.1"/>
    <property type="molecule type" value="Genomic_DNA"/>
</dbReference>